<proteinExistence type="predicted"/>
<evidence type="ECO:0000313" key="3">
    <source>
        <dbReference type="EMBL" id="KIK73092.1"/>
    </source>
</evidence>
<dbReference type="PANTHER" id="PTHR46017">
    <property type="entry name" value="ALPHA-MANNOSIDASE 2C1"/>
    <property type="match status" value="1"/>
</dbReference>
<keyword evidence="4" id="KW-1185">Reference proteome</keyword>
<dbReference type="SUPFAM" id="SSF88713">
    <property type="entry name" value="Glycoside hydrolase/deacetylase"/>
    <property type="match status" value="1"/>
</dbReference>
<dbReference type="PANTHER" id="PTHR46017:SF1">
    <property type="entry name" value="ALPHA-MANNOSIDASE 2C1"/>
    <property type="match status" value="1"/>
</dbReference>
<evidence type="ECO:0000313" key="4">
    <source>
        <dbReference type="Proteomes" id="UP000054538"/>
    </source>
</evidence>
<dbReference type="EMBL" id="KN830117">
    <property type="protein sequence ID" value="KIK73092.1"/>
    <property type="molecule type" value="Genomic_DNA"/>
</dbReference>
<evidence type="ECO:0000259" key="1">
    <source>
        <dbReference type="Pfam" id="PF01074"/>
    </source>
</evidence>
<name>A0A0D0BND4_9AGAM</name>
<dbReference type="InterPro" id="IPR000602">
    <property type="entry name" value="Glyco_hydro_38_N"/>
</dbReference>
<dbReference type="AlphaFoldDB" id="A0A0D0BND4"/>
<dbReference type="InterPro" id="IPR011330">
    <property type="entry name" value="Glyco_hydro/deAcase_b/a-brl"/>
</dbReference>
<feature type="domain" description="Glycoside hydrolase family 38 N-terminal" evidence="1">
    <location>
        <begin position="277"/>
        <end position="367"/>
    </location>
</feature>
<gene>
    <name evidence="3" type="ORF">PAXRUDRAFT_29276</name>
</gene>
<dbReference type="Pfam" id="PF01074">
    <property type="entry name" value="Glyco_hydro_38N"/>
    <property type="match status" value="1"/>
</dbReference>
<feature type="non-terminal residue" evidence="3">
    <location>
        <position position="367"/>
    </location>
</feature>
<dbReference type="Gene3D" id="3.20.110.10">
    <property type="entry name" value="Glycoside hydrolase 38, N terminal domain"/>
    <property type="match status" value="1"/>
</dbReference>
<dbReference type="InterPro" id="IPR054723">
    <property type="entry name" value="Ams1-like_N"/>
</dbReference>
<dbReference type="GO" id="GO:0004559">
    <property type="term" value="F:alpha-mannosidase activity"/>
    <property type="evidence" value="ECO:0007669"/>
    <property type="project" value="InterPro"/>
</dbReference>
<evidence type="ECO:0000259" key="2">
    <source>
        <dbReference type="Pfam" id="PF22907"/>
    </source>
</evidence>
<dbReference type="OrthoDB" id="10261055at2759"/>
<dbReference type="GO" id="GO:0009313">
    <property type="term" value="P:oligosaccharide catabolic process"/>
    <property type="evidence" value="ECO:0007669"/>
    <property type="project" value="TreeGrafter"/>
</dbReference>
<dbReference type="HOGENOM" id="CLU_064431_0_0_1"/>
<organism evidence="3 4">
    <name type="scientific">Paxillus rubicundulus Ve08.2h10</name>
    <dbReference type="NCBI Taxonomy" id="930991"/>
    <lineage>
        <taxon>Eukaryota</taxon>
        <taxon>Fungi</taxon>
        <taxon>Dikarya</taxon>
        <taxon>Basidiomycota</taxon>
        <taxon>Agaricomycotina</taxon>
        <taxon>Agaricomycetes</taxon>
        <taxon>Agaricomycetidae</taxon>
        <taxon>Boletales</taxon>
        <taxon>Paxilineae</taxon>
        <taxon>Paxillaceae</taxon>
        <taxon>Paxillus</taxon>
    </lineage>
</organism>
<dbReference type="Proteomes" id="UP000054538">
    <property type="component" value="Unassembled WGS sequence"/>
</dbReference>
<keyword evidence="3" id="KW-0378">Hydrolase</keyword>
<sequence>MAHSCGHYPALNYGPGAKWIKNLTQNRLSTFLGGHFEDVNLSSVLFIHKVDGPEFVDLQVWSAPGLTKPLFKEAMRQTFKPAKKGDSFGPSSDSRLRVKMTIPAYWKQYERVQLEFDPGCEAMVFSTDGITGGFGGDRRVEHIIPREAVHRGTYELVIESSCNGMFGVPWNGDTIAPPDMNRYFKLASADLVVPNQDAWQLMWDFNTLRELVDTLPGNTPLQNKALVTANAIMNAFKTGDLENIKRMREIAEGVFGKDWQAKGAEIYAEGPKKAQIIAWLWPYHVTQQKTARSWSTQVDLMERYPEHRFACSQAQQFKWLEEKLNPSQQYPPLFKRIQDKVASGQFHLIGGAWVENDGNMPSGEALV</sequence>
<dbReference type="GO" id="GO:0000329">
    <property type="term" value="C:fungal-type vacuole membrane"/>
    <property type="evidence" value="ECO:0007669"/>
    <property type="project" value="TreeGrafter"/>
</dbReference>
<feature type="domain" description="Alpha-mannosidase Ams1-like N-terminal" evidence="2">
    <location>
        <begin position="56"/>
        <end position="192"/>
    </location>
</feature>
<dbReference type="InParanoid" id="A0A0D0BND4"/>
<reference evidence="4" key="2">
    <citation type="submission" date="2015-01" db="EMBL/GenBank/DDBJ databases">
        <title>Evolutionary Origins and Diversification of the Mycorrhizal Mutualists.</title>
        <authorList>
            <consortium name="DOE Joint Genome Institute"/>
            <consortium name="Mycorrhizal Genomics Consortium"/>
            <person name="Kohler A."/>
            <person name="Kuo A."/>
            <person name="Nagy L.G."/>
            <person name="Floudas D."/>
            <person name="Copeland A."/>
            <person name="Barry K.W."/>
            <person name="Cichocki N."/>
            <person name="Veneault-Fourrey C."/>
            <person name="LaButti K."/>
            <person name="Lindquist E.A."/>
            <person name="Lipzen A."/>
            <person name="Lundell T."/>
            <person name="Morin E."/>
            <person name="Murat C."/>
            <person name="Riley R."/>
            <person name="Ohm R."/>
            <person name="Sun H."/>
            <person name="Tunlid A."/>
            <person name="Henrissat B."/>
            <person name="Grigoriev I.V."/>
            <person name="Hibbett D.S."/>
            <person name="Martin F."/>
        </authorList>
    </citation>
    <scope>NUCLEOTIDE SEQUENCE [LARGE SCALE GENOMIC DNA]</scope>
    <source>
        <strain evidence="4">Ve08.2h10</strain>
    </source>
</reference>
<dbReference type="GO" id="GO:0006013">
    <property type="term" value="P:mannose metabolic process"/>
    <property type="evidence" value="ECO:0007669"/>
    <property type="project" value="InterPro"/>
</dbReference>
<dbReference type="InterPro" id="IPR027291">
    <property type="entry name" value="Glyco_hydro_38_N_sf"/>
</dbReference>
<protein>
    <submittedName>
        <fullName evidence="3">Glycoside hydrolase family 38 protein</fullName>
    </submittedName>
</protein>
<dbReference type="STRING" id="930991.A0A0D0BND4"/>
<accession>A0A0D0BND4</accession>
<reference evidence="3 4" key="1">
    <citation type="submission" date="2014-04" db="EMBL/GenBank/DDBJ databases">
        <authorList>
            <consortium name="DOE Joint Genome Institute"/>
            <person name="Kuo A."/>
            <person name="Kohler A."/>
            <person name="Jargeat P."/>
            <person name="Nagy L.G."/>
            <person name="Floudas D."/>
            <person name="Copeland A."/>
            <person name="Barry K.W."/>
            <person name="Cichocki N."/>
            <person name="Veneault-Fourrey C."/>
            <person name="LaButti K."/>
            <person name="Lindquist E.A."/>
            <person name="Lipzen A."/>
            <person name="Lundell T."/>
            <person name="Morin E."/>
            <person name="Murat C."/>
            <person name="Sun H."/>
            <person name="Tunlid A."/>
            <person name="Henrissat B."/>
            <person name="Grigoriev I.V."/>
            <person name="Hibbett D.S."/>
            <person name="Martin F."/>
            <person name="Nordberg H.P."/>
            <person name="Cantor M.N."/>
            <person name="Hua S.X."/>
        </authorList>
    </citation>
    <scope>NUCLEOTIDE SEQUENCE [LARGE SCALE GENOMIC DNA]</scope>
    <source>
        <strain evidence="3 4">Ve08.2h10</strain>
    </source>
</reference>
<dbReference type="Pfam" id="PF22907">
    <property type="entry name" value="Ams1-like_1st"/>
    <property type="match status" value="1"/>
</dbReference>